<dbReference type="PANTHER" id="PTHR33908:SF11">
    <property type="entry name" value="MEMBRANE PROTEIN"/>
    <property type="match status" value="1"/>
</dbReference>
<protein>
    <submittedName>
        <fullName evidence="10">Dolichyl-phosphate-mannose--protein O-mannosyl transferase</fullName>
    </submittedName>
</protein>
<feature type="domain" description="ArnT-like N-terminal" evidence="9">
    <location>
        <begin position="40"/>
        <end position="229"/>
    </location>
</feature>
<evidence type="ECO:0000256" key="4">
    <source>
        <dbReference type="ARBA" id="ARBA00022679"/>
    </source>
</evidence>
<keyword evidence="3" id="KW-0328">Glycosyltransferase</keyword>
<dbReference type="Proteomes" id="UP000006461">
    <property type="component" value="Chromosome"/>
</dbReference>
<dbReference type="OMA" id="VITTHRT"/>
<dbReference type="PATRIC" id="fig|477641.3.peg.411"/>
<evidence type="ECO:0000259" key="9">
    <source>
        <dbReference type="Pfam" id="PF02366"/>
    </source>
</evidence>
<feature type="transmembrane region" description="Helical" evidence="8">
    <location>
        <begin position="82"/>
        <end position="101"/>
    </location>
</feature>
<feature type="transmembrane region" description="Helical" evidence="8">
    <location>
        <begin position="201"/>
        <end position="225"/>
    </location>
</feature>
<dbReference type="eggNOG" id="COG1928">
    <property type="taxonomic scope" value="Bacteria"/>
</dbReference>
<keyword evidence="6 8" id="KW-1133">Transmembrane helix</keyword>
<dbReference type="STRING" id="477641.MODMU_0433"/>
<dbReference type="InterPro" id="IPR050297">
    <property type="entry name" value="LipidA_mod_glycosyltrf_83"/>
</dbReference>
<sequence>MTAIAEHLPTAPSVITTHRTPRARRLAGAVWTLPLVAGLVALLVRAVGLRTSNDVFIDELLYARFADQVAHGQWPGADGVPFFLHPIGSFALDGLVVRVLGLSGSTIDLVLQLRWVNAVLGALTVVLVAVLVRRLAGPRIAVLAAVVLAFDPFVLRSNGRVMIETPAVLWLLAGWLVLLIARERSLQRPAVRWELAAGLLLGMALVTKDMTVVPGLGAVALAVMWRRTLPVWTAVRVGAAALVPYLISMAVVASLGLLPEWAEQKRLGAERMLGMQQTTGFNAAGGGSLGSRLVDELGRFGTSYVLLAVCVPAGLVALFSVVAARRFIGLIAVCTGALGVYAVGFGAAEEQFGYYVVVTAVLAVAVALPELVARRQGLRRSVAVLVVLFTVSSVVLGVQSRFVSDDSFREVEAWLGDELPVGAEFAVTGDAAELAFPEYAVAPSLMDLRDDGVDYVLTNGKPVTEGYGYAAPELLDWLAAHAMPVLRVEGPSNGETVVWQLDRDAVDDAVDSGTTIPAVRTAAR</sequence>
<gene>
    <name evidence="10" type="ordered locus">MODMU_0433</name>
</gene>
<evidence type="ECO:0000256" key="5">
    <source>
        <dbReference type="ARBA" id="ARBA00022692"/>
    </source>
</evidence>
<feature type="transmembrane region" description="Helical" evidence="8">
    <location>
        <begin position="138"/>
        <end position="155"/>
    </location>
</feature>
<accession>I4ER78</accession>
<feature type="transmembrane region" description="Helical" evidence="8">
    <location>
        <begin position="26"/>
        <end position="47"/>
    </location>
</feature>
<dbReference type="PANTHER" id="PTHR33908">
    <property type="entry name" value="MANNOSYLTRANSFERASE YKCB-RELATED"/>
    <property type="match status" value="1"/>
</dbReference>
<feature type="transmembrane region" description="Helical" evidence="8">
    <location>
        <begin position="352"/>
        <end position="369"/>
    </location>
</feature>
<evidence type="ECO:0000256" key="2">
    <source>
        <dbReference type="ARBA" id="ARBA00022475"/>
    </source>
</evidence>
<keyword evidence="7 8" id="KW-0472">Membrane</keyword>
<evidence type="ECO:0000256" key="7">
    <source>
        <dbReference type="ARBA" id="ARBA00023136"/>
    </source>
</evidence>
<evidence type="ECO:0000313" key="10">
    <source>
        <dbReference type="EMBL" id="CCH85891.1"/>
    </source>
</evidence>
<dbReference type="AlphaFoldDB" id="I4ER78"/>
<feature type="transmembrane region" description="Helical" evidence="8">
    <location>
        <begin position="237"/>
        <end position="258"/>
    </location>
</feature>
<feature type="transmembrane region" description="Helical" evidence="8">
    <location>
        <begin position="301"/>
        <end position="320"/>
    </location>
</feature>
<dbReference type="GO" id="GO:0006493">
    <property type="term" value="P:protein O-linked glycosylation"/>
    <property type="evidence" value="ECO:0007669"/>
    <property type="project" value="InterPro"/>
</dbReference>
<feature type="transmembrane region" description="Helical" evidence="8">
    <location>
        <begin position="162"/>
        <end position="181"/>
    </location>
</feature>
<feature type="transmembrane region" description="Helical" evidence="8">
    <location>
        <begin position="327"/>
        <end position="346"/>
    </location>
</feature>
<evidence type="ECO:0000313" key="11">
    <source>
        <dbReference type="Proteomes" id="UP000006461"/>
    </source>
</evidence>
<name>I4ER78_MODI5</name>
<keyword evidence="2" id="KW-1003">Cell membrane</keyword>
<feature type="transmembrane region" description="Helical" evidence="8">
    <location>
        <begin position="381"/>
        <end position="398"/>
    </location>
</feature>
<keyword evidence="4 10" id="KW-0808">Transferase</keyword>
<dbReference type="HOGENOM" id="CLU_536154_0_0_11"/>
<dbReference type="EMBL" id="FO203431">
    <property type="protein sequence ID" value="CCH85891.1"/>
    <property type="molecule type" value="Genomic_DNA"/>
</dbReference>
<comment type="subcellular location">
    <subcellularLocation>
        <location evidence="1">Cell membrane</location>
        <topology evidence="1">Multi-pass membrane protein</topology>
    </subcellularLocation>
</comment>
<organism evidence="10 11">
    <name type="scientific">Modestobacter italicus (strain DSM 44449 / CECT 9708 / BC 501)</name>
    <dbReference type="NCBI Taxonomy" id="2732864"/>
    <lineage>
        <taxon>Bacteria</taxon>
        <taxon>Bacillati</taxon>
        <taxon>Actinomycetota</taxon>
        <taxon>Actinomycetes</taxon>
        <taxon>Geodermatophilales</taxon>
        <taxon>Geodermatophilaceae</taxon>
        <taxon>Modestobacter</taxon>
    </lineage>
</organism>
<reference evidence="10 11" key="1">
    <citation type="journal article" date="2012" name="J. Bacteriol.">
        <title>Genome Sequence of Radiation-Resistant Modestobacter marinus Strain BC501, a Representative Actinobacterium That Thrives on Calcareous Stone Surfaces.</title>
        <authorList>
            <person name="Normand P."/>
            <person name="Gury J."/>
            <person name="Pujic P."/>
            <person name="Chouaia B."/>
            <person name="Crotti E."/>
            <person name="Brusetti L."/>
            <person name="Daffonchio D."/>
            <person name="Vacherie B."/>
            <person name="Barbe V."/>
            <person name="Medigue C."/>
            <person name="Calteau A."/>
            <person name="Ghodhbane-Gtari F."/>
            <person name="Essoussi I."/>
            <person name="Nouioui I."/>
            <person name="Abbassi-Ghozzi I."/>
            <person name="Gtari M."/>
        </authorList>
    </citation>
    <scope>NUCLEOTIDE SEQUENCE [LARGE SCALE GENOMIC DNA]</scope>
    <source>
        <strain evidence="11">BC 501</strain>
    </source>
</reference>
<dbReference type="KEGG" id="mmar:MODMU_0433"/>
<dbReference type="Pfam" id="PF02366">
    <property type="entry name" value="PMT"/>
    <property type="match status" value="1"/>
</dbReference>
<dbReference type="GO" id="GO:0009103">
    <property type="term" value="P:lipopolysaccharide biosynthetic process"/>
    <property type="evidence" value="ECO:0007669"/>
    <property type="project" value="UniProtKB-ARBA"/>
</dbReference>
<dbReference type="GO" id="GO:0000030">
    <property type="term" value="F:mannosyltransferase activity"/>
    <property type="evidence" value="ECO:0007669"/>
    <property type="project" value="InterPro"/>
</dbReference>
<keyword evidence="5 8" id="KW-0812">Transmembrane</keyword>
<feature type="transmembrane region" description="Helical" evidence="8">
    <location>
        <begin position="113"/>
        <end position="132"/>
    </location>
</feature>
<dbReference type="GO" id="GO:0005886">
    <property type="term" value="C:plasma membrane"/>
    <property type="evidence" value="ECO:0007669"/>
    <property type="project" value="UniProtKB-SubCell"/>
</dbReference>
<keyword evidence="11" id="KW-1185">Reference proteome</keyword>
<evidence type="ECO:0000256" key="3">
    <source>
        <dbReference type="ARBA" id="ARBA00022676"/>
    </source>
</evidence>
<evidence type="ECO:0000256" key="6">
    <source>
        <dbReference type="ARBA" id="ARBA00022989"/>
    </source>
</evidence>
<dbReference type="InterPro" id="IPR003342">
    <property type="entry name" value="ArnT-like_N"/>
</dbReference>
<proteinExistence type="predicted"/>
<evidence type="ECO:0000256" key="8">
    <source>
        <dbReference type="SAM" id="Phobius"/>
    </source>
</evidence>
<dbReference type="GO" id="GO:0016763">
    <property type="term" value="F:pentosyltransferase activity"/>
    <property type="evidence" value="ECO:0007669"/>
    <property type="project" value="TreeGrafter"/>
</dbReference>
<evidence type="ECO:0000256" key="1">
    <source>
        <dbReference type="ARBA" id="ARBA00004651"/>
    </source>
</evidence>